<keyword evidence="2" id="KW-0812">Transmembrane</keyword>
<feature type="region of interest" description="Disordered" evidence="1">
    <location>
        <begin position="74"/>
        <end position="100"/>
    </location>
</feature>
<evidence type="ECO:0000313" key="4">
    <source>
        <dbReference type="EMBL" id="CAD9044741.1"/>
    </source>
</evidence>
<protein>
    <submittedName>
        <fullName evidence="3">Uncharacterized protein</fullName>
    </submittedName>
</protein>
<evidence type="ECO:0000256" key="2">
    <source>
        <dbReference type="SAM" id="Phobius"/>
    </source>
</evidence>
<sequence length="100" mass="11325">MDPTMQSLHSLFSTSELVLVAFANSLYNFLTFQAERTRNRIFTTDLAHQWSSPSIVHAKGRHKDEVEEVLRVQTSSKGRNRAKWGVNGTNEDGSRGQKFA</sequence>
<organism evidence="3">
    <name type="scientific">Eutreptiella gymnastica</name>
    <dbReference type="NCBI Taxonomy" id="73025"/>
    <lineage>
        <taxon>Eukaryota</taxon>
        <taxon>Discoba</taxon>
        <taxon>Euglenozoa</taxon>
        <taxon>Euglenida</taxon>
        <taxon>Spirocuta</taxon>
        <taxon>Euglenophyceae</taxon>
        <taxon>Eutreptiales</taxon>
        <taxon>Eutreptiaceae</taxon>
        <taxon>Eutreptiella</taxon>
    </lineage>
</organism>
<evidence type="ECO:0000256" key="1">
    <source>
        <dbReference type="SAM" id="MobiDB-lite"/>
    </source>
</evidence>
<proteinExistence type="predicted"/>
<gene>
    <name evidence="3" type="ORF">EGYM00392_LOCUS55924</name>
    <name evidence="4" type="ORF">EGYM00392_LOCUS55925</name>
</gene>
<dbReference type="EMBL" id="HBGA01153908">
    <property type="protein sequence ID" value="CAD9044740.1"/>
    <property type="molecule type" value="Transcribed_RNA"/>
</dbReference>
<reference evidence="3" key="1">
    <citation type="submission" date="2021-01" db="EMBL/GenBank/DDBJ databases">
        <authorList>
            <person name="Corre E."/>
            <person name="Pelletier E."/>
            <person name="Niang G."/>
            <person name="Scheremetjew M."/>
            <person name="Finn R."/>
            <person name="Kale V."/>
            <person name="Holt S."/>
            <person name="Cochrane G."/>
            <person name="Meng A."/>
            <person name="Brown T."/>
            <person name="Cohen L."/>
        </authorList>
    </citation>
    <scope>NUCLEOTIDE SEQUENCE</scope>
    <source>
        <strain evidence="3">NIES-381</strain>
    </source>
</reference>
<name>A0A6U8PU01_9EUGL</name>
<evidence type="ECO:0000313" key="3">
    <source>
        <dbReference type="EMBL" id="CAD9044740.1"/>
    </source>
</evidence>
<dbReference type="AlphaFoldDB" id="A0A6U8PU01"/>
<accession>A0A6U8PU01</accession>
<feature type="transmembrane region" description="Helical" evidence="2">
    <location>
        <begin position="12"/>
        <end position="30"/>
    </location>
</feature>
<dbReference type="EMBL" id="HBGA01153909">
    <property type="protein sequence ID" value="CAD9044741.1"/>
    <property type="molecule type" value="Transcribed_RNA"/>
</dbReference>
<keyword evidence="2" id="KW-0472">Membrane</keyword>
<keyword evidence="2" id="KW-1133">Transmembrane helix</keyword>